<proteinExistence type="predicted"/>
<reference evidence="2" key="1">
    <citation type="journal article" date="2020" name="Fungal Divers.">
        <title>Resolving the Mortierellaceae phylogeny through synthesis of multi-gene phylogenetics and phylogenomics.</title>
        <authorList>
            <person name="Vandepol N."/>
            <person name="Liber J."/>
            <person name="Desiro A."/>
            <person name="Na H."/>
            <person name="Kennedy M."/>
            <person name="Barry K."/>
            <person name="Grigoriev I.V."/>
            <person name="Miller A.N."/>
            <person name="O'Donnell K."/>
            <person name="Stajich J.E."/>
            <person name="Bonito G."/>
        </authorList>
    </citation>
    <scope>NUCLEOTIDE SEQUENCE</scope>
    <source>
        <strain evidence="2">NRRL 28262</strain>
    </source>
</reference>
<name>A0AAD4H658_9FUNG</name>
<protein>
    <recommendedName>
        <fullName evidence="4">Proteasome assembly chaperone 2</fullName>
    </recommendedName>
</protein>
<evidence type="ECO:0000313" key="3">
    <source>
        <dbReference type="Proteomes" id="UP001194580"/>
    </source>
</evidence>
<organism evidence="2 3">
    <name type="scientific">Linnemannia exigua</name>
    <dbReference type="NCBI Taxonomy" id="604196"/>
    <lineage>
        <taxon>Eukaryota</taxon>
        <taxon>Fungi</taxon>
        <taxon>Fungi incertae sedis</taxon>
        <taxon>Mucoromycota</taxon>
        <taxon>Mortierellomycotina</taxon>
        <taxon>Mortierellomycetes</taxon>
        <taxon>Mortierellales</taxon>
        <taxon>Mortierellaceae</taxon>
        <taxon>Linnemannia</taxon>
    </lineage>
</organism>
<evidence type="ECO:0000256" key="1">
    <source>
        <dbReference type="SAM" id="MobiDB-lite"/>
    </source>
</evidence>
<evidence type="ECO:0008006" key="4">
    <source>
        <dbReference type="Google" id="ProtNLM"/>
    </source>
</evidence>
<dbReference type="AlphaFoldDB" id="A0AAD4H658"/>
<sequence>MMIKEPIDAESGTLPTFESTLVVAFPDVLMAGPKILLSSAHATSQGTSIPTWSHFCTVPVPTNKKSTVSATTTAPSASLNRKKRAEENAIRYSTVPTGGIGLLTITIAPPTNEQSSYLCEAIVRQARVSGTKRIVLVAASNFASKVQDTHIVQFHQEGLLGLAALPKEVSIGDHILSTFLTLLTYIDIPTTALVHPAKKGTNLRETRTIIENLTRALGVVIGGPALAEFSAEEAFDHNTSTTEEEASVESMMYL</sequence>
<feature type="region of interest" description="Disordered" evidence="1">
    <location>
        <begin position="235"/>
        <end position="254"/>
    </location>
</feature>
<accession>A0AAD4H658</accession>
<evidence type="ECO:0000313" key="2">
    <source>
        <dbReference type="EMBL" id="KAG0272421.1"/>
    </source>
</evidence>
<keyword evidence="3" id="KW-1185">Reference proteome</keyword>
<dbReference type="EMBL" id="JAAAIL010000930">
    <property type="protein sequence ID" value="KAG0272421.1"/>
    <property type="molecule type" value="Genomic_DNA"/>
</dbReference>
<comment type="caution">
    <text evidence="2">The sequence shown here is derived from an EMBL/GenBank/DDBJ whole genome shotgun (WGS) entry which is preliminary data.</text>
</comment>
<gene>
    <name evidence="2" type="ORF">BGZ95_011849</name>
</gene>
<dbReference type="Proteomes" id="UP001194580">
    <property type="component" value="Unassembled WGS sequence"/>
</dbReference>